<evidence type="ECO:0000256" key="1">
    <source>
        <dbReference type="ARBA" id="ARBA00008779"/>
    </source>
</evidence>
<dbReference type="InterPro" id="IPR050738">
    <property type="entry name" value="Sulfatase"/>
</dbReference>
<evidence type="ECO:0000256" key="3">
    <source>
        <dbReference type="ARBA" id="ARBA00022801"/>
    </source>
</evidence>
<keyword evidence="4" id="KW-0106">Calcium</keyword>
<dbReference type="STRING" id="224013.ACX27_21975"/>
<dbReference type="EMBL" id="CP012036">
    <property type="protein sequence ID" value="ALF56506.1"/>
    <property type="molecule type" value="Genomic_DNA"/>
</dbReference>
<dbReference type="InterPro" id="IPR017850">
    <property type="entry name" value="Alkaline_phosphatase_core_sf"/>
</dbReference>
<dbReference type="CDD" id="cd16144">
    <property type="entry name" value="ARS_like"/>
    <property type="match status" value="1"/>
</dbReference>
<dbReference type="KEGG" id="npz:ACX27_21975"/>
<organism evidence="6 7">
    <name type="scientific">Nostoc piscinale CENA21</name>
    <dbReference type="NCBI Taxonomy" id="224013"/>
    <lineage>
        <taxon>Bacteria</taxon>
        <taxon>Bacillati</taxon>
        <taxon>Cyanobacteriota</taxon>
        <taxon>Cyanophyceae</taxon>
        <taxon>Nostocales</taxon>
        <taxon>Nostocaceae</taxon>
        <taxon>Nostoc</taxon>
    </lineage>
</organism>
<dbReference type="PANTHER" id="PTHR42693">
    <property type="entry name" value="ARYLSULFATASE FAMILY MEMBER"/>
    <property type="match status" value="1"/>
</dbReference>
<evidence type="ECO:0000313" key="7">
    <source>
        <dbReference type="Proteomes" id="UP000062645"/>
    </source>
</evidence>
<evidence type="ECO:0000313" key="6">
    <source>
        <dbReference type="EMBL" id="ALF56506.1"/>
    </source>
</evidence>
<keyword evidence="7" id="KW-1185">Reference proteome</keyword>
<dbReference type="InterPro" id="IPR024607">
    <property type="entry name" value="Sulfatase_CS"/>
</dbReference>
<proteinExistence type="inferred from homology"/>
<protein>
    <submittedName>
        <fullName evidence="6">Twin-arginine translocation pathway signal protein</fullName>
    </submittedName>
</protein>
<name>A0A0M4TZE3_9NOSO</name>
<dbReference type="SUPFAM" id="SSF53649">
    <property type="entry name" value="Alkaline phosphatase-like"/>
    <property type="match status" value="1"/>
</dbReference>
<dbReference type="Gene3D" id="3.30.1120.10">
    <property type="match status" value="1"/>
</dbReference>
<dbReference type="InterPro" id="IPR000917">
    <property type="entry name" value="Sulfatase_N"/>
</dbReference>
<accession>A0A0M4TZE3</accession>
<keyword evidence="2" id="KW-0479">Metal-binding</keyword>
<dbReference type="Pfam" id="PF00884">
    <property type="entry name" value="Sulfatase"/>
    <property type="match status" value="1"/>
</dbReference>
<comment type="similarity">
    <text evidence="1">Belongs to the sulfatase family.</text>
</comment>
<dbReference type="GO" id="GO:0004065">
    <property type="term" value="F:arylsulfatase activity"/>
    <property type="evidence" value="ECO:0007669"/>
    <property type="project" value="TreeGrafter"/>
</dbReference>
<dbReference type="AlphaFoldDB" id="A0A0M4TZE3"/>
<dbReference type="Proteomes" id="UP000062645">
    <property type="component" value="Chromosome"/>
</dbReference>
<reference evidence="6 7" key="2">
    <citation type="journal article" date="2016" name="Genome Announc.">
        <title>Draft Genome Sequence of the N2-Fixing Cyanobacterium Nostoc piscinale CENA21, Isolated from the Brazilian Amazon Floodplain.</title>
        <authorList>
            <person name="Leao T."/>
            <person name="Guimaraes P.I."/>
            <person name="de Melo A.G."/>
            <person name="Ramos R.T."/>
            <person name="Leao P.N."/>
            <person name="Silva A."/>
            <person name="Fiore M.F."/>
            <person name="Schneider M.P."/>
        </authorList>
    </citation>
    <scope>NUCLEOTIDE SEQUENCE [LARGE SCALE GENOMIC DNA]</scope>
    <source>
        <strain evidence="6 7">CENA21</strain>
    </source>
</reference>
<feature type="domain" description="Sulfatase N-terminal" evidence="5">
    <location>
        <begin position="19"/>
        <end position="334"/>
    </location>
</feature>
<sequence>MATAGANLFSRATAQSRRPNVVFILVDDMGWGDLSIYGRTDYATPNIDRLAQQGVRFTNAYANQTVCTPTRIAFYTGRYQARLPVGLREPLANISQADPNVGLPPSHPTIASLLKANGYETALVGKWHCGYPPNFGPLRSGFDEYFGNLSGGIDYFNHRDGSRVLDFYEGNLLVDRPGYATDLYTDKAVEFIQRPRSRPFYLSLHYNAPHWPWEGPEDEELSRNFYNTNGYTAGGSQAIYAAMVKNLDDGVGRVLQALETTGQANNTLVIFASDNGGERYSFFGPFRGRKGSLYEGGIRVPTIIRYPGVTQTNQVSNQVIITFDLTATILAATNTKFHPDYPPDGQNLLPLLRGERSEFSRTLFWRYGAGLATRQTAVRSGDWKYWRQGNQEALFNLATDPGETTDLKASNAQVFTRLRNQFQHWELQMLPYGA</sequence>
<dbReference type="PATRIC" id="fig|224013.5.peg.5273"/>
<dbReference type="PROSITE" id="PS00149">
    <property type="entry name" value="SULFATASE_2"/>
    <property type="match status" value="1"/>
</dbReference>
<dbReference type="GO" id="GO:0046872">
    <property type="term" value="F:metal ion binding"/>
    <property type="evidence" value="ECO:0007669"/>
    <property type="project" value="UniProtKB-KW"/>
</dbReference>
<evidence type="ECO:0000259" key="5">
    <source>
        <dbReference type="Pfam" id="PF00884"/>
    </source>
</evidence>
<dbReference type="Gene3D" id="3.40.720.10">
    <property type="entry name" value="Alkaline Phosphatase, subunit A"/>
    <property type="match status" value="1"/>
</dbReference>
<dbReference type="PANTHER" id="PTHR42693:SF33">
    <property type="entry name" value="ARYLSULFATASE"/>
    <property type="match status" value="1"/>
</dbReference>
<keyword evidence="3" id="KW-0378">Hydrolase</keyword>
<gene>
    <name evidence="6" type="ORF">ACX27_21975</name>
</gene>
<evidence type="ECO:0000256" key="4">
    <source>
        <dbReference type="ARBA" id="ARBA00022837"/>
    </source>
</evidence>
<evidence type="ECO:0000256" key="2">
    <source>
        <dbReference type="ARBA" id="ARBA00022723"/>
    </source>
</evidence>
<reference evidence="7" key="1">
    <citation type="submission" date="2015-07" db="EMBL/GenBank/DDBJ databases">
        <title>Genome Of Nitrogen-Fixing Cyanobacterium Nostoc piscinale CENA21 From Solimoes/Amazon River Floodplain Sediments And Comparative Genomics To Uncover Biosynthetic Natural Products Potential.</title>
        <authorList>
            <person name="Leao T.F."/>
            <person name="Leao P.N."/>
            <person name="Guimaraes P.I."/>
            <person name="de Melo A.G.C."/>
            <person name="Ramos R.T.J."/>
            <person name="Silva A."/>
            <person name="Fiore M.F."/>
            <person name="Schneider M.P.C."/>
        </authorList>
    </citation>
    <scope>NUCLEOTIDE SEQUENCE [LARGE SCALE GENOMIC DNA]</scope>
    <source>
        <strain evidence="7">CENA21</strain>
    </source>
</reference>